<dbReference type="SUPFAM" id="SSF53623">
    <property type="entry name" value="MurD-like peptide ligases, catalytic domain"/>
    <property type="match status" value="1"/>
</dbReference>
<dbReference type="EC" id="6.3.2.8" evidence="3"/>
<keyword evidence="13" id="KW-1185">Reference proteome</keyword>
<dbReference type="Pfam" id="PF02875">
    <property type="entry name" value="Mur_ligase_C"/>
    <property type="match status" value="1"/>
</dbReference>
<dbReference type="HAMAP" id="MF_00046">
    <property type="entry name" value="MurC"/>
    <property type="match status" value="1"/>
</dbReference>
<dbReference type="Pfam" id="PF08245">
    <property type="entry name" value="Mur_ligase_M"/>
    <property type="match status" value="2"/>
</dbReference>
<evidence type="ECO:0000313" key="12">
    <source>
        <dbReference type="EMBL" id="KAK6135260.1"/>
    </source>
</evidence>
<feature type="domain" description="Mur ligase central" evidence="11">
    <location>
        <begin position="190"/>
        <end position="300"/>
    </location>
</feature>
<protein>
    <recommendedName>
        <fullName evidence="3">UDP-N-acetylmuramate--L-alanine ligase</fullName>
        <ecNumber evidence="3">6.3.2.8</ecNumber>
    </recommendedName>
</protein>
<dbReference type="InterPro" id="IPR013221">
    <property type="entry name" value="Mur_ligase_cen"/>
</dbReference>
<name>A0ABR0VJ69_REHGL</name>
<reference evidence="12 13" key="1">
    <citation type="journal article" date="2021" name="Comput. Struct. Biotechnol. J.">
        <title>De novo genome assembly of the potent medicinal plant Rehmannia glutinosa using nanopore technology.</title>
        <authorList>
            <person name="Ma L."/>
            <person name="Dong C."/>
            <person name="Song C."/>
            <person name="Wang X."/>
            <person name="Zheng X."/>
            <person name="Niu Y."/>
            <person name="Chen S."/>
            <person name="Feng W."/>
        </authorList>
    </citation>
    <scope>NUCLEOTIDE SEQUENCE [LARGE SCALE GENOMIC DNA]</scope>
    <source>
        <strain evidence="12">DH-2019</strain>
    </source>
</reference>
<dbReference type="InterPro" id="IPR000713">
    <property type="entry name" value="Mur_ligase_N"/>
</dbReference>
<dbReference type="SUPFAM" id="SSF51984">
    <property type="entry name" value="MurCD N-terminal domain"/>
    <property type="match status" value="1"/>
</dbReference>
<evidence type="ECO:0000256" key="3">
    <source>
        <dbReference type="ARBA" id="ARBA00012211"/>
    </source>
</evidence>
<dbReference type="Proteomes" id="UP001318860">
    <property type="component" value="Unassembled WGS sequence"/>
</dbReference>
<keyword evidence="4" id="KW-0963">Cytoplasm</keyword>
<keyword evidence="6" id="KW-0547">Nucleotide-binding</keyword>
<feature type="domain" description="Mur ligase C-terminal" evidence="10">
    <location>
        <begin position="403"/>
        <end position="535"/>
    </location>
</feature>
<evidence type="ECO:0000256" key="4">
    <source>
        <dbReference type="ARBA" id="ARBA00022490"/>
    </source>
</evidence>
<evidence type="ECO:0000256" key="8">
    <source>
        <dbReference type="ARBA" id="ARBA00047833"/>
    </source>
</evidence>
<dbReference type="Gene3D" id="3.40.50.720">
    <property type="entry name" value="NAD(P)-binding Rossmann-like Domain"/>
    <property type="match status" value="1"/>
</dbReference>
<comment type="caution">
    <text evidence="12">The sequence shown here is derived from an EMBL/GenBank/DDBJ whole genome shotgun (WGS) entry which is preliminary data.</text>
</comment>
<dbReference type="InterPro" id="IPR005758">
    <property type="entry name" value="UDP-N-AcMur_Ala_ligase_MurC"/>
</dbReference>
<comment type="subcellular location">
    <subcellularLocation>
        <location evidence="1">Cytoplasm</location>
    </subcellularLocation>
</comment>
<dbReference type="EMBL" id="JABTTQ020001109">
    <property type="protein sequence ID" value="KAK6135260.1"/>
    <property type="molecule type" value="Genomic_DNA"/>
</dbReference>
<evidence type="ECO:0000259" key="9">
    <source>
        <dbReference type="Pfam" id="PF01225"/>
    </source>
</evidence>
<dbReference type="InterPro" id="IPR050061">
    <property type="entry name" value="MurCDEF_pg_biosynth"/>
</dbReference>
<proteinExistence type="inferred from homology"/>
<dbReference type="Pfam" id="PF01225">
    <property type="entry name" value="Mur_ligase"/>
    <property type="match status" value="1"/>
</dbReference>
<dbReference type="Gene3D" id="3.90.190.20">
    <property type="entry name" value="Mur ligase, C-terminal domain"/>
    <property type="match status" value="1"/>
</dbReference>
<keyword evidence="5" id="KW-0436">Ligase</keyword>
<evidence type="ECO:0000256" key="6">
    <source>
        <dbReference type="ARBA" id="ARBA00022741"/>
    </source>
</evidence>
<feature type="domain" description="Mur ligase central" evidence="11">
    <location>
        <begin position="322"/>
        <end position="394"/>
    </location>
</feature>
<evidence type="ECO:0000313" key="13">
    <source>
        <dbReference type="Proteomes" id="UP001318860"/>
    </source>
</evidence>
<evidence type="ECO:0000256" key="5">
    <source>
        <dbReference type="ARBA" id="ARBA00022598"/>
    </source>
</evidence>
<comment type="pathway">
    <text evidence="2">Cell wall biogenesis; peptidoglycan biosynthesis.</text>
</comment>
<evidence type="ECO:0000256" key="7">
    <source>
        <dbReference type="ARBA" id="ARBA00022840"/>
    </source>
</evidence>
<dbReference type="PANTHER" id="PTHR43445:SF3">
    <property type="entry name" value="UDP-N-ACETYLMURAMATE--L-ALANINE LIGASE"/>
    <property type="match status" value="1"/>
</dbReference>
<comment type="catalytic activity">
    <reaction evidence="8">
        <text>UDP-N-acetyl-alpha-D-muramate + L-alanine + ATP = UDP-N-acetyl-alpha-D-muramoyl-L-alanine + ADP + phosphate + H(+)</text>
        <dbReference type="Rhea" id="RHEA:23372"/>
        <dbReference type="ChEBI" id="CHEBI:15378"/>
        <dbReference type="ChEBI" id="CHEBI:30616"/>
        <dbReference type="ChEBI" id="CHEBI:43474"/>
        <dbReference type="ChEBI" id="CHEBI:57972"/>
        <dbReference type="ChEBI" id="CHEBI:70757"/>
        <dbReference type="ChEBI" id="CHEBI:83898"/>
        <dbReference type="ChEBI" id="CHEBI:456216"/>
        <dbReference type="EC" id="6.3.2.8"/>
    </reaction>
</comment>
<organism evidence="12 13">
    <name type="scientific">Rehmannia glutinosa</name>
    <name type="common">Chinese foxglove</name>
    <dbReference type="NCBI Taxonomy" id="99300"/>
    <lineage>
        <taxon>Eukaryota</taxon>
        <taxon>Viridiplantae</taxon>
        <taxon>Streptophyta</taxon>
        <taxon>Embryophyta</taxon>
        <taxon>Tracheophyta</taxon>
        <taxon>Spermatophyta</taxon>
        <taxon>Magnoliopsida</taxon>
        <taxon>eudicotyledons</taxon>
        <taxon>Gunneridae</taxon>
        <taxon>Pentapetalae</taxon>
        <taxon>asterids</taxon>
        <taxon>lamiids</taxon>
        <taxon>Lamiales</taxon>
        <taxon>Orobanchaceae</taxon>
        <taxon>Rehmannieae</taxon>
        <taxon>Rehmannia</taxon>
    </lineage>
</organism>
<dbReference type="InterPro" id="IPR004101">
    <property type="entry name" value="Mur_ligase_C"/>
</dbReference>
<evidence type="ECO:0000256" key="2">
    <source>
        <dbReference type="ARBA" id="ARBA00004752"/>
    </source>
</evidence>
<accession>A0ABR0VJ69</accession>
<evidence type="ECO:0000256" key="1">
    <source>
        <dbReference type="ARBA" id="ARBA00004496"/>
    </source>
</evidence>
<dbReference type="Gene3D" id="3.40.1190.10">
    <property type="entry name" value="Mur-like, catalytic domain"/>
    <property type="match status" value="1"/>
</dbReference>
<evidence type="ECO:0000259" key="10">
    <source>
        <dbReference type="Pfam" id="PF02875"/>
    </source>
</evidence>
<sequence length="553" mass="60594">MELRLPASNFPATGRRSTEPLPPVNLHSWCGVPRRKRDDTSHRVFLSIQKPSSRMSVSANFPCGQNDENIESLSFGKKRWIHFIGVGGSGLSALAMLALKQGHAVTGSDITWSSYMDALKEAGASLYIGHSETNLQRNGDISSLPDAVVVSSAVPPENVEILIAKSCGVPVYKRGAWLGKITKDYNLIAVSGTHGKSTTTSLLAYVLKAMGDDLTAVIGAQVPQFSGGNVVYGNGHNFVLEADEYDACFLGLSPHVAIVTNVDWEHVDIFEDKEAVKTVFRKFLGRIRTGGHLILYGDRHDQYLDAFSLFNHPKNVSDAPSDIESLPAELLNSRYKVTTFGMSSENDWQASSVSSNTLGGCDYKLCHKGKHVNDISLQLPGVHNVLNSLAVVAALSAIFGVSRRFELIGAIRGYHIFDDYAHHPTEVRAVLQAARKMFPSKELLVVFQPHTYSRVAAMKREFASAFTEADRVVITEIYAARETNIWGISGKDLAMSIISPPCDFISCLDNVVDKLVKMVSKDPFRQMVILTLGAGDVTMVGRKLLQELERILQ</sequence>
<evidence type="ECO:0000259" key="11">
    <source>
        <dbReference type="Pfam" id="PF08245"/>
    </source>
</evidence>
<gene>
    <name evidence="12" type="ORF">DH2020_031003</name>
</gene>
<dbReference type="InterPro" id="IPR036565">
    <property type="entry name" value="Mur-like_cat_sf"/>
</dbReference>
<dbReference type="InterPro" id="IPR036615">
    <property type="entry name" value="Mur_ligase_C_dom_sf"/>
</dbReference>
<dbReference type="PANTHER" id="PTHR43445">
    <property type="entry name" value="UDP-N-ACETYLMURAMATE--L-ALANINE LIGASE-RELATED"/>
    <property type="match status" value="1"/>
</dbReference>
<feature type="domain" description="Mur ligase N-terminal catalytic" evidence="9">
    <location>
        <begin position="81"/>
        <end position="185"/>
    </location>
</feature>
<dbReference type="SUPFAM" id="SSF53244">
    <property type="entry name" value="MurD-like peptide ligases, peptide-binding domain"/>
    <property type="match status" value="1"/>
</dbReference>
<keyword evidence="7" id="KW-0067">ATP-binding</keyword>
<dbReference type="NCBIfam" id="TIGR01082">
    <property type="entry name" value="murC"/>
    <property type="match status" value="1"/>
</dbReference>